<evidence type="ECO:0000259" key="1">
    <source>
        <dbReference type="Pfam" id="PF12680"/>
    </source>
</evidence>
<dbReference type="SUPFAM" id="SSF54427">
    <property type="entry name" value="NTF2-like"/>
    <property type="match status" value="1"/>
</dbReference>
<dbReference type="Gene3D" id="3.10.450.50">
    <property type="match status" value="1"/>
</dbReference>
<dbReference type="AlphaFoldDB" id="A0A1E5XN12"/>
<keyword evidence="2" id="KW-0413">Isomerase</keyword>
<comment type="caution">
    <text evidence="2">The sequence shown here is derived from an EMBL/GenBank/DDBJ whole genome shotgun (WGS) entry which is preliminary data.</text>
</comment>
<evidence type="ECO:0000313" key="3">
    <source>
        <dbReference type="Proteomes" id="UP000095463"/>
    </source>
</evidence>
<gene>
    <name evidence="2" type="ORF">VW23_023520</name>
</gene>
<evidence type="ECO:0000313" key="2">
    <source>
        <dbReference type="EMBL" id="OEO29978.1"/>
    </source>
</evidence>
<proteinExistence type="predicted"/>
<dbReference type="Proteomes" id="UP000095463">
    <property type="component" value="Unassembled WGS sequence"/>
</dbReference>
<dbReference type="Pfam" id="PF12680">
    <property type="entry name" value="SnoaL_2"/>
    <property type="match status" value="1"/>
</dbReference>
<dbReference type="GO" id="GO:0016853">
    <property type="term" value="F:isomerase activity"/>
    <property type="evidence" value="ECO:0007669"/>
    <property type="project" value="UniProtKB-KW"/>
</dbReference>
<dbReference type="OrthoDB" id="8080938at2"/>
<name>A0A1E5XN12_9HYPH</name>
<reference evidence="2 3" key="1">
    <citation type="journal article" date="2015" name="Genome Announc.">
        <title>Genome Assemblies of Three Soil-Associated Devosia species: D. insulae, D. limi, and D. soli.</title>
        <authorList>
            <person name="Hassan Y.I."/>
            <person name="Lepp D."/>
            <person name="Zhou T."/>
        </authorList>
    </citation>
    <scope>NUCLEOTIDE SEQUENCE [LARGE SCALE GENOMIC DNA]</scope>
    <source>
        <strain evidence="2 3">DS-56</strain>
    </source>
</reference>
<organism evidence="2 3">
    <name type="scientific">Devosia insulae DS-56</name>
    <dbReference type="NCBI Taxonomy" id="1116389"/>
    <lineage>
        <taxon>Bacteria</taxon>
        <taxon>Pseudomonadati</taxon>
        <taxon>Pseudomonadota</taxon>
        <taxon>Alphaproteobacteria</taxon>
        <taxon>Hyphomicrobiales</taxon>
        <taxon>Devosiaceae</taxon>
        <taxon>Devosia</taxon>
    </lineage>
</organism>
<dbReference type="InterPro" id="IPR032710">
    <property type="entry name" value="NTF2-like_dom_sf"/>
</dbReference>
<keyword evidence="3" id="KW-1185">Reference proteome</keyword>
<accession>A0A1E5XN12</accession>
<dbReference type="InterPro" id="IPR037401">
    <property type="entry name" value="SnoaL-like"/>
</dbReference>
<feature type="domain" description="SnoaL-like" evidence="1">
    <location>
        <begin position="8"/>
        <end position="102"/>
    </location>
</feature>
<dbReference type="EMBL" id="LAJE02000242">
    <property type="protein sequence ID" value="OEO29978.1"/>
    <property type="molecule type" value="Genomic_DNA"/>
</dbReference>
<protein>
    <submittedName>
        <fullName evidence="2">Ketosteroid isomerase</fullName>
    </submittedName>
</protein>
<sequence length="106" mass="11334">MSTTPPVIQRFIAATNAGDTAAFLEAFTPDAFLSDWGRDFTGRAGIASWNETDNIGVQSKFRLLEVEPNGADAYRVRLAVSGNGYNGDGTMAFTLTGGRISRLVIS</sequence>
<dbReference type="RefSeq" id="WP_069910800.1">
    <property type="nucleotide sequence ID" value="NZ_LAJE02000242.1"/>
</dbReference>